<evidence type="ECO:0000259" key="6">
    <source>
        <dbReference type="PROSITE" id="PS51805"/>
    </source>
</evidence>
<reference evidence="7" key="2">
    <citation type="submission" date="2022-06" db="UniProtKB">
        <authorList>
            <consortium name="EnsemblMetazoa"/>
        </authorList>
    </citation>
    <scope>IDENTIFICATION</scope>
    <source>
        <strain evidence="7">DF5081</strain>
    </source>
</reference>
<dbReference type="InterPro" id="IPR019787">
    <property type="entry name" value="Znf_PHD-finger"/>
</dbReference>
<dbReference type="InterPro" id="IPR034732">
    <property type="entry name" value="EPHD"/>
</dbReference>
<evidence type="ECO:0000256" key="4">
    <source>
        <dbReference type="PROSITE-ProRule" id="PRU00146"/>
    </source>
</evidence>
<evidence type="ECO:0000313" key="8">
    <source>
        <dbReference type="Proteomes" id="UP000005237"/>
    </source>
</evidence>
<dbReference type="InterPro" id="IPR050701">
    <property type="entry name" value="Histone_Mod_Regulator"/>
</dbReference>
<name>A0A8R1E4E0_CAEJA</name>
<evidence type="ECO:0000256" key="3">
    <source>
        <dbReference type="ARBA" id="ARBA00022833"/>
    </source>
</evidence>
<evidence type="ECO:0000256" key="2">
    <source>
        <dbReference type="ARBA" id="ARBA00022771"/>
    </source>
</evidence>
<reference evidence="8" key="1">
    <citation type="submission" date="2010-08" db="EMBL/GenBank/DDBJ databases">
        <authorList>
            <consortium name="Caenorhabditis japonica Sequencing Consortium"/>
            <person name="Wilson R.K."/>
        </authorList>
    </citation>
    <scope>NUCLEOTIDE SEQUENCE [LARGE SCALE GENOMIC DNA]</scope>
    <source>
        <strain evidence="8">DF5081</strain>
    </source>
</reference>
<dbReference type="PANTHER" id="PTHR13793">
    <property type="entry name" value="PHD FINGER PROTEINS"/>
    <property type="match status" value="1"/>
</dbReference>
<dbReference type="Pfam" id="PF13832">
    <property type="entry name" value="zf-HC5HC2H_2"/>
    <property type="match status" value="1"/>
</dbReference>
<dbReference type="PROSITE" id="PS50016">
    <property type="entry name" value="ZF_PHD_2"/>
    <property type="match status" value="1"/>
</dbReference>
<dbReference type="PROSITE" id="PS51805">
    <property type="entry name" value="EPHD"/>
    <property type="match status" value="1"/>
</dbReference>
<keyword evidence="8" id="KW-1185">Reference proteome</keyword>
<dbReference type="PANTHER" id="PTHR13793:SF155">
    <property type="entry name" value="ZINC FINGER PROTEIN ZFP-1"/>
    <property type="match status" value="1"/>
</dbReference>
<dbReference type="EnsemblMetazoa" id="CJA22239.1">
    <property type="protein sequence ID" value="CJA22239.1"/>
    <property type="gene ID" value="WBGene00177811"/>
</dbReference>
<keyword evidence="2 4" id="KW-0863">Zinc-finger</keyword>
<protein>
    <recommendedName>
        <fullName evidence="9">PHD-type domain-containing protein</fullName>
    </recommendedName>
</protein>
<accession>A0A8R1E4E0</accession>
<dbReference type="InterPro" id="IPR013083">
    <property type="entry name" value="Znf_RING/FYVE/PHD"/>
</dbReference>
<feature type="domain" description="PHD-type" evidence="6">
    <location>
        <begin position="66"/>
        <end position="164"/>
    </location>
</feature>
<dbReference type="InterPro" id="IPR011011">
    <property type="entry name" value="Znf_FYVE_PHD"/>
</dbReference>
<dbReference type="SUPFAM" id="SSF57903">
    <property type="entry name" value="FYVE/PHD zinc finger"/>
    <property type="match status" value="1"/>
</dbReference>
<dbReference type="GO" id="GO:0006357">
    <property type="term" value="P:regulation of transcription by RNA polymerase II"/>
    <property type="evidence" value="ECO:0007669"/>
    <property type="project" value="TreeGrafter"/>
</dbReference>
<dbReference type="Pfam" id="PF13831">
    <property type="entry name" value="PHD_2"/>
    <property type="match status" value="1"/>
</dbReference>
<evidence type="ECO:0000256" key="1">
    <source>
        <dbReference type="ARBA" id="ARBA00022723"/>
    </source>
</evidence>
<evidence type="ECO:0000259" key="5">
    <source>
        <dbReference type="PROSITE" id="PS50016"/>
    </source>
</evidence>
<evidence type="ECO:0000313" key="7">
    <source>
        <dbReference type="EnsemblMetazoa" id="CJA22239.1"/>
    </source>
</evidence>
<evidence type="ECO:0008006" key="9">
    <source>
        <dbReference type="Google" id="ProtNLM"/>
    </source>
</evidence>
<keyword evidence="1" id="KW-0479">Metal-binding</keyword>
<feature type="domain" description="PHD-type" evidence="5">
    <location>
        <begin position="2"/>
        <end position="54"/>
    </location>
</feature>
<dbReference type="SMART" id="SM00249">
    <property type="entry name" value="PHD"/>
    <property type="match status" value="1"/>
</dbReference>
<sequence length="164" mass="17793">MVGGCCVCADENGWTDNPLIYCDGENCEVAVHQGCYGIQEVPEGEWFCAKCSSAAAKVPGGANEATFCCQLCPFDYGALKKTDRGGWAHVICALYIPEVRFGNVHSMEPVILSDVPCDNGRDGHIGDERVQKVERLLRMRSSLCDWSEFAAPEVRKNLGGAIGE</sequence>
<dbReference type="Gene3D" id="3.30.40.10">
    <property type="entry name" value="Zinc/RING finger domain, C3HC4 (zinc finger)"/>
    <property type="match status" value="1"/>
</dbReference>
<proteinExistence type="predicted"/>
<dbReference type="Proteomes" id="UP000005237">
    <property type="component" value="Unassembled WGS sequence"/>
</dbReference>
<dbReference type="InterPro" id="IPR001965">
    <property type="entry name" value="Znf_PHD"/>
</dbReference>
<keyword evidence="3" id="KW-0862">Zinc</keyword>
<dbReference type="GO" id="GO:0008270">
    <property type="term" value="F:zinc ion binding"/>
    <property type="evidence" value="ECO:0007669"/>
    <property type="project" value="UniProtKB-KW"/>
</dbReference>
<organism evidence="7 8">
    <name type="scientific">Caenorhabditis japonica</name>
    <dbReference type="NCBI Taxonomy" id="281687"/>
    <lineage>
        <taxon>Eukaryota</taxon>
        <taxon>Metazoa</taxon>
        <taxon>Ecdysozoa</taxon>
        <taxon>Nematoda</taxon>
        <taxon>Chromadorea</taxon>
        <taxon>Rhabditida</taxon>
        <taxon>Rhabditina</taxon>
        <taxon>Rhabditomorpha</taxon>
        <taxon>Rhabditoidea</taxon>
        <taxon>Rhabditidae</taxon>
        <taxon>Peloderinae</taxon>
        <taxon>Caenorhabditis</taxon>
    </lineage>
</organism>